<dbReference type="Proteomes" id="UP000271087">
    <property type="component" value="Unassembled WGS sequence"/>
</dbReference>
<evidence type="ECO:0000256" key="1">
    <source>
        <dbReference type="SAM" id="MobiDB-lite"/>
    </source>
</evidence>
<dbReference type="GO" id="GO:0004623">
    <property type="term" value="F:phospholipase A2 activity"/>
    <property type="evidence" value="ECO:0007669"/>
    <property type="project" value="InterPro"/>
</dbReference>
<evidence type="ECO:0000313" key="3">
    <source>
        <dbReference type="Proteomes" id="UP000271087"/>
    </source>
</evidence>
<reference evidence="2 3" key="1">
    <citation type="submission" date="2018-08" db="EMBL/GenBank/DDBJ databases">
        <authorList>
            <person name="Laetsch R D."/>
            <person name="Stevens L."/>
            <person name="Kumar S."/>
            <person name="Blaxter L. M."/>
        </authorList>
    </citation>
    <scope>NUCLEOTIDE SEQUENCE [LARGE SCALE GENOMIC DNA]</scope>
</reference>
<dbReference type="Pfam" id="PF05535">
    <property type="entry name" value="Chromadorea_ALT"/>
    <property type="match status" value="1"/>
</dbReference>
<feature type="region of interest" description="Disordered" evidence="1">
    <location>
        <begin position="1"/>
        <end position="86"/>
    </location>
</feature>
<accession>A0A3P6U9P3</accession>
<proteinExistence type="predicted"/>
<dbReference type="GO" id="GO:0006644">
    <property type="term" value="P:phospholipid metabolic process"/>
    <property type="evidence" value="ECO:0007669"/>
    <property type="project" value="InterPro"/>
</dbReference>
<evidence type="ECO:0000313" key="2">
    <source>
        <dbReference type="EMBL" id="VDK88230.1"/>
    </source>
</evidence>
<dbReference type="AlphaFoldDB" id="A0A3P6U9P3"/>
<sequence length="144" mass="16352">DDDGDGKDDDTDGKDDDGDDDSDEDDDFDGEDDDVDGDVDRDNDGDDNNDDEGDDDGDGNEKNDNSVSKRKFVKSEGIKKSCSTHNDCYDQREPQSWCTMNENQSWTNKGCHCDRKEQLCIIERLNHGKLEYTYCMPKANWKCV</sequence>
<dbReference type="GO" id="GO:0050482">
    <property type="term" value="P:arachidonate secretion"/>
    <property type="evidence" value="ECO:0007669"/>
    <property type="project" value="InterPro"/>
</dbReference>
<dbReference type="EMBL" id="UYRW01003189">
    <property type="protein sequence ID" value="VDK88230.1"/>
    <property type="molecule type" value="Genomic_DNA"/>
</dbReference>
<keyword evidence="3" id="KW-1185">Reference proteome</keyword>
<feature type="non-terminal residue" evidence="2">
    <location>
        <position position="1"/>
    </location>
</feature>
<dbReference type="SUPFAM" id="SSF48619">
    <property type="entry name" value="Phospholipase A2, PLA2"/>
    <property type="match status" value="1"/>
</dbReference>
<gene>
    <name evidence="2" type="ORF">NOO_LOCUS8069</name>
</gene>
<protein>
    <submittedName>
        <fullName evidence="2">Uncharacterized protein</fullName>
    </submittedName>
</protein>
<feature type="compositionally biased region" description="Acidic residues" evidence="1">
    <location>
        <begin position="1"/>
        <end position="58"/>
    </location>
</feature>
<name>A0A3P6U9P3_ONCOC</name>
<dbReference type="InterPro" id="IPR008451">
    <property type="entry name" value="Chromadorea_ALT"/>
</dbReference>
<organism evidence="2 3">
    <name type="scientific">Onchocerca ochengi</name>
    <name type="common">Filarial nematode worm</name>
    <dbReference type="NCBI Taxonomy" id="42157"/>
    <lineage>
        <taxon>Eukaryota</taxon>
        <taxon>Metazoa</taxon>
        <taxon>Ecdysozoa</taxon>
        <taxon>Nematoda</taxon>
        <taxon>Chromadorea</taxon>
        <taxon>Rhabditida</taxon>
        <taxon>Spirurina</taxon>
        <taxon>Spiruromorpha</taxon>
        <taxon>Filarioidea</taxon>
        <taxon>Onchocercidae</taxon>
        <taxon>Onchocerca</taxon>
    </lineage>
</organism>
<dbReference type="InterPro" id="IPR036444">
    <property type="entry name" value="PLipase_A2_dom_sf"/>
</dbReference>
<dbReference type="OrthoDB" id="5779160at2759"/>